<protein>
    <recommendedName>
        <fullName evidence="7">ADP-ribosylation/Crystallin J1</fullName>
    </recommendedName>
</protein>
<sequence length="647" mass="68601">MVKRWNVAGPVGPVKRSVTASFSSGTVDSVTGSLATSAPAGTVAERAPPNVTAAVVPGQAFPPPPDRATAAPATFNGRVPYRLDSRIRTFVPPELSRTTWRSDWSPKPFTDQFGPSSCPPATGRCIAAPQLCDQAPEWWDTARTDAGARPSRAGFPNSPISATPVTAAKGTAPRRKSFRFMPTIPPRRHRPPHDGQPPTLRYAQHYLGAHRADPAMAARPPLRTPDLGCQPALRERRRRRVALLRGEGHVGATESRLIVAGIDEQFGPFIIGVTGGVAAHELVERGQGSTTRPGRLLAALCSLIAFILVAGVRVWQSARVKRIERAVGAVIGSAVGDALGAPFEFGPAGAFSARFPACGDGGEMCGGGGWDPGEATDDTQMAILVAESLIERDGLDPPDIFSRFQRWATSEPKDIGLQTEDVLTNGMPWDLAAAVHFQVNRRAAGNGSLMRASTSAVYFASDGQQATMDAARRIAALTHGDRAAWEGTAVFHELVRRALEGADPLAAIPDILDAVHPGHRERYAVVLARDWHPDQATEFNGAVWPCLGSAVWAVRTTGGYEEAVRAAIDLGGDTDTVAAVTGGLAGACYGTDAIPARWTELLHVPLPGYGDRVLRLPELRDLALRLAAQGGPEVGNDRTRVDGLSTG</sequence>
<evidence type="ECO:0000256" key="4">
    <source>
        <dbReference type="SAM" id="MobiDB-lite"/>
    </source>
</evidence>
<dbReference type="Pfam" id="PF03747">
    <property type="entry name" value="ADP_ribosyl_GH"/>
    <property type="match status" value="1"/>
</dbReference>
<dbReference type="Proteomes" id="UP000501240">
    <property type="component" value="Chromosome"/>
</dbReference>
<feature type="binding site" evidence="3">
    <location>
        <position position="573"/>
    </location>
    <ligand>
        <name>Mg(2+)</name>
        <dbReference type="ChEBI" id="CHEBI:18420"/>
        <label>1</label>
    </ligand>
</feature>
<feature type="binding site" evidence="3">
    <location>
        <position position="576"/>
    </location>
    <ligand>
        <name>Mg(2+)</name>
        <dbReference type="ChEBI" id="CHEBI:18420"/>
        <label>1</label>
    </ligand>
</feature>
<dbReference type="EMBL" id="CP053892">
    <property type="protein sequence ID" value="QKG27057.1"/>
    <property type="molecule type" value="Genomic_DNA"/>
</dbReference>
<evidence type="ECO:0000256" key="2">
    <source>
        <dbReference type="ARBA" id="ARBA00022801"/>
    </source>
</evidence>
<comment type="cofactor">
    <cofactor evidence="3">
        <name>Mg(2+)</name>
        <dbReference type="ChEBI" id="CHEBI:18420"/>
    </cofactor>
    <text evidence="3">Binds 2 magnesium ions per subunit.</text>
</comment>
<feature type="binding site" evidence="3">
    <location>
        <position position="575"/>
    </location>
    <ligand>
        <name>Mg(2+)</name>
        <dbReference type="ChEBI" id="CHEBI:18420"/>
        <label>1</label>
    </ligand>
</feature>
<dbReference type="InterPro" id="IPR036705">
    <property type="entry name" value="Ribosyl_crysJ1_sf"/>
</dbReference>
<dbReference type="PANTHER" id="PTHR16222">
    <property type="entry name" value="ADP-RIBOSYLGLYCOHYDROLASE"/>
    <property type="match status" value="1"/>
</dbReference>
<keyword evidence="3" id="KW-0479">Metal-binding</keyword>
<dbReference type="InterPro" id="IPR050792">
    <property type="entry name" value="ADP-ribosylglycohydrolase"/>
</dbReference>
<evidence type="ECO:0000256" key="3">
    <source>
        <dbReference type="PIRSR" id="PIRSR605502-1"/>
    </source>
</evidence>
<gene>
    <name evidence="5" type="ORF">ACTIVE_8710</name>
</gene>
<dbReference type="AlphaFoldDB" id="A0A7D3ZLD2"/>
<dbReference type="SUPFAM" id="SSF101478">
    <property type="entry name" value="ADP-ribosylglycohydrolase"/>
    <property type="match status" value="1"/>
</dbReference>
<dbReference type="GO" id="GO:0046872">
    <property type="term" value="F:metal ion binding"/>
    <property type="evidence" value="ECO:0007669"/>
    <property type="project" value="UniProtKB-KW"/>
</dbReference>
<keyword evidence="3" id="KW-0460">Magnesium</keyword>
<reference evidence="5 6" key="1">
    <citation type="submission" date="2020-05" db="EMBL/GenBank/DDBJ databases">
        <title>Actinomadura verrucosospora NRRL-B18236 (PFL_A860) Genome sequencing and assembly.</title>
        <authorList>
            <person name="Samborskyy M."/>
        </authorList>
    </citation>
    <scope>NUCLEOTIDE SEQUENCE [LARGE SCALE GENOMIC DNA]</scope>
    <source>
        <strain evidence="5 6">NRRL:B18236</strain>
    </source>
</reference>
<evidence type="ECO:0000256" key="1">
    <source>
        <dbReference type="ARBA" id="ARBA00010702"/>
    </source>
</evidence>
<comment type="similarity">
    <text evidence="1">Belongs to the ADP-ribosylglycohydrolase family.</text>
</comment>
<dbReference type="InterPro" id="IPR005502">
    <property type="entry name" value="Ribosyl_crysJ1"/>
</dbReference>
<organism evidence="5 6">
    <name type="scientific">Actinomadura verrucosospora</name>
    <dbReference type="NCBI Taxonomy" id="46165"/>
    <lineage>
        <taxon>Bacteria</taxon>
        <taxon>Bacillati</taxon>
        <taxon>Actinomycetota</taxon>
        <taxon>Actinomycetes</taxon>
        <taxon>Streptosporangiales</taxon>
        <taxon>Thermomonosporaceae</taxon>
        <taxon>Actinomadura</taxon>
    </lineage>
</organism>
<evidence type="ECO:0000313" key="6">
    <source>
        <dbReference type="Proteomes" id="UP000501240"/>
    </source>
</evidence>
<feature type="binding site" evidence="3">
    <location>
        <position position="378"/>
    </location>
    <ligand>
        <name>Mg(2+)</name>
        <dbReference type="ChEBI" id="CHEBI:18420"/>
        <label>1</label>
    </ligand>
</feature>
<dbReference type="PANTHER" id="PTHR16222:SF24">
    <property type="entry name" value="ADP-RIBOSYLHYDROLASE ARH3"/>
    <property type="match status" value="1"/>
</dbReference>
<evidence type="ECO:0008006" key="7">
    <source>
        <dbReference type="Google" id="ProtNLM"/>
    </source>
</evidence>
<keyword evidence="6" id="KW-1185">Reference proteome</keyword>
<dbReference type="GO" id="GO:0016787">
    <property type="term" value="F:hydrolase activity"/>
    <property type="evidence" value="ECO:0007669"/>
    <property type="project" value="UniProtKB-KW"/>
</dbReference>
<name>A0A7D3ZLD2_ACTVE</name>
<dbReference type="Gene3D" id="1.10.4080.10">
    <property type="entry name" value="ADP-ribosylation/Crystallin J1"/>
    <property type="match status" value="1"/>
</dbReference>
<feature type="binding site" evidence="3">
    <location>
        <position position="377"/>
    </location>
    <ligand>
        <name>Mg(2+)</name>
        <dbReference type="ChEBI" id="CHEBI:18420"/>
        <label>1</label>
    </ligand>
</feature>
<proteinExistence type="inferred from homology"/>
<keyword evidence="2" id="KW-0378">Hydrolase</keyword>
<evidence type="ECO:0000313" key="5">
    <source>
        <dbReference type="EMBL" id="QKG27057.1"/>
    </source>
</evidence>
<accession>A0A7D3ZLD2</accession>
<feature type="binding site" evidence="3">
    <location>
        <position position="376"/>
    </location>
    <ligand>
        <name>Mg(2+)</name>
        <dbReference type="ChEBI" id="CHEBI:18420"/>
        <label>1</label>
    </ligand>
</feature>
<feature type="region of interest" description="Disordered" evidence="4">
    <location>
        <begin position="148"/>
        <end position="173"/>
    </location>
</feature>